<evidence type="ECO:0000259" key="5">
    <source>
        <dbReference type="PROSITE" id="PS50135"/>
    </source>
</evidence>
<keyword evidence="3" id="KW-0862">Zinc</keyword>
<keyword evidence="2 4" id="KW-0863">Zinc-finger</keyword>
<evidence type="ECO:0000313" key="6">
    <source>
        <dbReference type="EMBL" id="UYV65360.1"/>
    </source>
</evidence>
<dbReference type="Gene3D" id="1.10.238.10">
    <property type="entry name" value="EF-hand"/>
    <property type="match status" value="2"/>
</dbReference>
<organism evidence="6 7">
    <name type="scientific">Cordylochernes scorpioides</name>
    <dbReference type="NCBI Taxonomy" id="51811"/>
    <lineage>
        <taxon>Eukaryota</taxon>
        <taxon>Metazoa</taxon>
        <taxon>Ecdysozoa</taxon>
        <taxon>Arthropoda</taxon>
        <taxon>Chelicerata</taxon>
        <taxon>Arachnida</taxon>
        <taxon>Pseudoscorpiones</taxon>
        <taxon>Cheliferoidea</taxon>
        <taxon>Chernetidae</taxon>
        <taxon>Cordylochernes</taxon>
    </lineage>
</organism>
<accession>A0ABY6KCH2</accession>
<dbReference type="Proteomes" id="UP001235939">
    <property type="component" value="Chromosome 03"/>
</dbReference>
<dbReference type="SUPFAM" id="SSF47473">
    <property type="entry name" value="EF-hand"/>
    <property type="match status" value="2"/>
</dbReference>
<evidence type="ECO:0000256" key="4">
    <source>
        <dbReference type="PROSITE-ProRule" id="PRU00228"/>
    </source>
</evidence>
<reference evidence="6 7" key="1">
    <citation type="submission" date="2022-01" db="EMBL/GenBank/DDBJ databases">
        <title>A chromosomal length assembly of Cordylochernes scorpioides.</title>
        <authorList>
            <person name="Zeh D."/>
            <person name="Zeh J."/>
        </authorList>
    </citation>
    <scope>NUCLEOTIDE SEQUENCE [LARGE SCALE GENOMIC DNA]</scope>
    <source>
        <strain evidence="6">IN4F17</strain>
        <tissue evidence="6">Whole Body</tissue>
    </source>
</reference>
<sequence length="284" mass="32104">MGVHLVDIWNLIEAFRESGLTTTDPRQEINSARLESLVGSIYFQLNKRVPAGQQIDVEWNTSLLVNWLLSAYDTKALGRVRVFSIKVALATLCSGRLVDKLRYLFSLISDGSTGLLVYHKFVDFLREVLQLPCSVYESPSFSFHSSLPASIFDKVLCPHHSFVVVMSNALHWKMASNSFKNPTSPHQAVKVNDFLDVLITDPGPPCLVWLPLLHRLINVEHIHHPVPCCGCNKPSFCGFCYRCQTCPNYQLCQDCFWHGRVSGSHTNQHQVKEYTSLVSFLYGC</sequence>
<evidence type="ECO:0000256" key="1">
    <source>
        <dbReference type="ARBA" id="ARBA00022723"/>
    </source>
</evidence>
<dbReference type="Pfam" id="PF00569">
    <property type="entry name" value="ZZ"/>
    <property type="match status" value="1"/>
</dbReference>
<dbReference type="SUPFAM" id="SSF57850">
    <property type="entry name" value="RING/U-box"/>
    <property type="match status" value="1"/>
</dbReference>
<dbReference type="InterPro" id="IPR050774">
    <property type="entry name" value="KCMF1/Dystrophin"/>
</dbReference>
<evidence type="ECO:0000256" key="2">
    <source>
        <dbReference type="ARBA" id="ARBA00022771"/>
    </source>
</evidence>
<dbReference type="EMBL" id="CP092865">
    <property type="protein sequence ID" value="UYV65360.1"/>
    <property type="molecule type" value="Genomic_DNA"/>
</dbReference>
<keyword evidence="7" id="KW-1185">Reference proteome</keyword>
<evidence type="ECO:0000256" key="3">
    <source>
        <dbReference type="ARBA" id="ARBA00022833"/>
    </source>
</evidence>
<dbReference type="InterPro" id="IPR015153">
    <property type="entry name" value="EF-hand_dom_typ1"/>
</dbReference>
<keyword evidence="1" id="KW-0479">Metal-binding</keyword>
<dbReference type="InterPro" id="IPR011992">
    <property type="entry name" value="EF-hand-dom_pair"/>
</dbReference>
<dbReference type="PANTHER" id="PTHR12268">
    <property type="entry name" value="E3 UBIQUITIN-PROTEIN LIGASE KCMF1"/>
    <property type="match status" value="1"/>
</dbReference>
<dbReference type="PROSITE" id="PS50135">
    <property type="entry name" value="ZF_ZZ_2"/>
    <property type="match status" value="1"/>
</dbReference>
<dbReference type="SMART" id="SM00291">
    <property type="entry name" value="ZnF_ZZ"/>
    <property type="match status" value="1"/>
</dbReference>
<dbReference type="CDD" id="cd16244">
    <property type="entry name" value="EFh_DTN"/>
    <property type="match status" value="1"/>
</dbReference>
<protein>
    <submittedName>
        <fullName evidence="6">DTNA</fullName>
    </submittedName>
</protein>
<proteinExistence type="predicted"/>
<dbReference type="Pfam" id="PF09068">
    <property type="entry name" value="EF-hand_2"/>
    <property type="match status" value="1"/>
</dbReference>
<name>A0ABY6KCH2_9ARAC</name>
<dbReference type="Gene3D" id="3.30.60.90">
    <property type="match status" value="1"/>
</dbReference>
<gene>
    <name evidence="6" type="ORF">LAZ67_3004048</name>
</gene>
<feature type="domain" description="ZZ-type" evidence="5">
    <location>
        <begin position="223"/>
        <end position="279"/>
    </location>
</feature>
<dbReference type="InterPro" id="IPR015154">
    <property type="entry name" value="EF-hand_dom_typ2"/>
</dbReference>
<dbReference type="PROSITE" id="PS01357">
    <property type="entry name" value="ZF_ZZ_1"/>
    <property type="match status" value="1"/>
</dbReference>
<dbReference type="PANTHER" id="PTHR12268:SF27">
    <property type="entry name" value="DYSTROBREVIN, ISOFORM F"/>
    <property type="match status" value="1"/>
</dbReference>
<dbReference type="InterPro" id="IPR000433">
    <property type="entry name" value="Znf_ZZ"/>
</dbReference>
<dbReference type="InterPro" id="IPR043145">
    <property type="entry name" value="Znf_ZZ_sf"/>
</dbReference>
<dbReference type="Pfam" id="PF09069">
    <property type="entry name" value="EF-hand_3"/>
    <property type="match status" value="2"/>
</dbReference>
<evidence type="ECO:0000313" key="7">
    <source>
        <dbReference type="Proteomes" id="UP001235939"/>
    </source>
</evidence>